<organism evidence="1 2">
    <name type="scientific">Araneus ventricosus</name>
    <name type="common">Orbweaver spider</name>
    <name type="synonym">Epeira ventricosa</name>
    <dbReference type="NCBI Taxonomy" id="182803"/>
    <lineage>
        <taxon>Eukaryota</taxon>
        <taxon>Metazoa</taxon>
        <taxon>Ecdysozoa</taxon>
        <taxon>Arthropoda</taxon>
        <taxon>Chelicerata</taxon>
        <taxon>Arachnida</taxon>
        <taxon>Araneae</taxon>
        <taxon>Araneomorphae</taxon>
        <taxon>Entelegynae</taxon>
        <taxon>Araneoidea</taxon>
        <taxon>Araneidae</taxon>
        <taxon>Araneus</taxon>
    </lineage>
</organism>
<comment type="caution">
    <text evidence="1">The sequence shown here is derived from an EMBL/GenBank/DDBJ whole genome shotgun (WGS) entry which is preliminary data.</text>
</comment>
<evidence type="ECO:0000313" key="2">
    <source>
        <dbReference type="Proteomes" id="UP000499080"/>
    </source>
</evidence>
<accession>A0A4Y2CQU5</accession>
<gene>
    <name evidence="1" type="ORF">AVEN_58334_1</name>
</gene>
<name>A0A4Y2CQU5_ARAVE</name>
<protein>
    <submittedName>
        <fullName evidence="1">Uncharacterized protein</fullName>
    </submittedName>
</protein>
<keyword evidence="2" id="KW-1185">Reference proteome</keyword>
<proteinExistence type="predicted"/>
<dbReference type="EMBL" id="BGPR01000229">
    <property type="protein sequence ID" value="GBM06499.1"/>
    <property type="molecule type" value="Genomic_DNA"/>
</dbReference>
<sequence length="103" mass="11393">MWEEGGSEKLQVLAQTPGIRDALSFGEQTRIRASNVAFGNNEYLMIPKVFGGSNVSSWLPGTLSNDLPANLKSLAYDVVYKRLCVFFERSSAIIIAYKSFIVV</sequence>
<dbReference type="AlphaFoldDB" id="A0A4Y2CQU5"/>
<dbReference type="Proteomes" id="UP000499080">
    <property type="component" value="Unassembled WGS sequence"/>
</dbReference>
<reference evidence="1 2" key="1">
    <citation type="journal article" date="2019" name="Sci. Rep.">
        <title>Orb-weaving spider Araneus ventricosus genome elucidates the spidroin gene catalogue.</title>
        <authorList>
            <person name="Kono N."/>
            <person name="Nakamura H."/>
            <person name="Ohtoshi R."/>
            <person name="Moran D.A.P."/>
            <person name="Shinohara A."/>
            <person name="Yoshida Y."/>
            <person name="Fujiwara M."/>
            <person name="Mori M."/>
            <person name="Tomita M."/>
            <person name="Arakawa K."/>
        </authorList>
    </citation>
    <scope>NUCLEOTIDE SEQUENCE [LARGE SCALE GENOMIC DNA]</scope>
</reference>
<evidence type="ECO:0000313" key="1">
    <source>
        <dbReference type="EMBL" id="GBM06499.1"/>
    </source>
</evidence>